<reference evidence="2" key="1">
    <citation type="journal article" date="2023" name="Mol. Phylogenet. Evol.">
        <title>Genome-scale phylogeny and comparative genomics of the fungal order Sordariales.</title>
        <authorList>
            <person name="Hensen N."/>
            <person name="Bonometti L."/>
            <person name="Westerberg I."/>
            <person name="Brannstrom I.O."/>
            <person name="Guillou S."/>
            <person name="Cros-Aarteil S."/>
            <person name="Calhoun S."/>
            <person name="Haridas S."/>
            <person name="Kuo A."/>
            <person name="Mondo S."/>
            <person name="Pangilinan J."/>
            <person name="Riley R."/>
            <person name="LaButti K."/>
            <person name="Andreopoulos B."/>
            <person name="Lipzen A."/>
            <person name="Chen C."/>
            <person name="Yan M."/>
            <person name="Daum C."/>
            <person name="Ng V."/>
            <person name="Clum A."/>
            <person name="Steindorff A."/>
            <person name="Ohm R.A."/>
            <person name="Martin F."/>
            <person name="Silar P."/>
            <person name="Natvig D.O."/>
            <person name="Lalanne C."/>
            <person name="Gautier V."/>
            <person name="Ament-Velasquez S.L."/>
            <person name="Kruys A."/>
            <person name="Hutchinson M.I."/>
            <person name="Powell A.J."/>
            <person name="Barry K."/>
            <person name="Miller A.N."/>
            <person name="Grigoriev I.V."/>
            <person name="Debuchy R."/>
            <person name="Gladieux P."/>
            <person name="Hiltunen Thoren M."/>
            <person name="Johannesson H."/>
        </authorList>
    </citation>
    <scope>NUCLEOTIDE SEQUENCE</scope>
    <source>
        <strain evidence="2">PSN309</strain>
    </source>
</reference>
<proteinExistence type="predicted"/>
<evidence type="ECO:0000313" key="2">
    <source>
        <dbReference type="EMBL" id="KAK4187495.1"/>
    </source>
</evidence>
<sequence length="792" mass="88751">MRSRASLNLRGGAQEHQSWTELGPKEIPPAGAASGVLNMLGYQGGVQWHPGVFNTFVDAVDRLLGLDNRAGVTYHIYLLEIDETGWTKETTAADRKKYLADTKRCIAVSCGGPGNYRSDRAAYDWVLARRTDKDIIFIAGPNDPVPWDLVVPTRHDESSRVLEFQLQWPDDPARNRNDFAYLRMPPDAASVKHVNIYGPWIAALVRTLVPGRLPDRPGYPAIPDVHISLQGNNTPAGMGTYGGLACPQEIWTSLVRTYQARAKATQDWELGGGQNPAPDFEPIILLARGRPGQLNDRWHLHLPGMPSAYREDSWLSLDSVGDPLTVGSHIIRVVKGTTRPQSDIISYIETFLPGETMFHQYEDGVLSIGADIEKYNEFNNLTLNPEQVKEAFGDVTREFLEWKEYLQKVRYIPSEVNGLGLFPTFVGLRPVWSANYLEWRDAPNADDRSLFWEPEFMTSEEIVDEGRKRTGRSGGGKNWVSLEQTHGAGRLAETVTTALLVGPGIPKDTWLKQIVVPRVRCEMVDEKALGRYDKDQLPWGYRNIYETPSNRLYRQVLNNATPGRQRFYDYQLHDASPLRSLQMFRPFVNPPQTEQPGHVAPVPGPQQTYMSQIASGAQASGSGGITAPGTSPSPPPGVPARIPRVAHRTLPRTIVTGSNGIRRPWGEDLRQYAYSNPLTMHMENNIPMAAPPLESLLNIRQPTVPGVSIAVQTPTESRRRDLALFNERNINLMRAQACPYAGCDVVLPFNNQVAVDLHLKTVHVFERCNFCETPLYQHWSKAQRDQHFLDQH</sequence>
<feature type="region of interest" description="Disordered" evidence="1">
    <location>
        <begin position="587"/>
        <end position="642"/>
    </location>
</feature>
<dbReference type="AlphaFoldDB" id="A0AAN7AJ32"/>
<feature type="non-terminal residue" evidence="2">
    <location>
        <position position="792"/>
    </location>
</feature>
<reference evidence="2" key="2">
    <citation type="submission" date="2023-05" db="EMBL/GenBank/DDBJ databases">
        <authorList>
            <consortium name="Lawrence Berkeley National Laboratory"/>
            <person name="Steindorff A."/>
            <person name="Hensen N."/>
            <person name="Bonometti L."/>
            <person name="Westerberg I."/>
            <person name="Brannstrom I.O."/>
            <person name="Guillou S."/>
            <person name="Cros-Aarteil S."/>
            <person name="Calhoun S."/>
            <person name="Haridas S."/>
            <person name="Kuo A."/>
            <person name="Mondo S."/>
            <person name="Pangilinan J."/>
            <person name="Riley R."/>
            <person name="Labutti K."/>
            <person name="Andreopoulos B."/>
            <person name="Lipzen A."/>
            <person name="Chen C."/>
            <person name="Yanf M."/>
            <person name="Daum C."/>
            <person name="Ng V."/>
            <person name="Clum A."/>
            <person name="Ohm R."/>
            <person name="Martin F."/>
            <person name="Silar P."/>
            <person name="Natvig D."/>
            <person name="Lalanne C."/>
            <person name="Gautier V."/>
            <person name="Ament-Velasquez S.L."/>
            <person name="Kruys A."/>
            <person name="Hutchinson M.I."/>
            <person name="Powell A.J."/>
            <person name="Barry K."/>
            <person name="Miller A.N."/>
            <person name="Grigoriev I.V."/>
            <person name="Debuchy R."/>
            <person name="Gladieux P."/>
            <person name="Thoren M.H."/>
            <person name="Johannesson H."/>
        </authorList>
    </citation>
    <scope>NUCLEOTIDE SEQUENCE</scope>
    <source>
        <strain evidence="2">PSN309</strain>
    </source>
</reference>
<keyword evidence="3" id="KW-1185">Reference proteome</keyword>
<accession>A0AAN7AJ32</accession>
<organism evidence="2 3">
    <name type="scientific">Podospora australis</name>
    <dbReference type="NCBI Taxonomy" id="1536484"/>
    <lineage>
        <taxon>Eukaryota</taxon>
        <taxon>Fungi</taxon>
        <taxon>Dikarya</taxon>
        <taxon>Ascomycota</taxon>
        <taxon>Pezizomycotina</taxon>
        <taxon>Sordariomycetes</taxon>
        <taxon>Sordariomycetidae</taxon>
        <taxon>Sordariales</taxon>
        <taxon>Podosporaceae</taxon>
        <taxon>Podospora</taxon>
    </lineage>
</organism>
<feature type="compositionally biased region" description="Low complexity" evidence="1">
    <location>
        <begin position="611"/>
        <end position="620"/>
    </location>
</feature>
<dbReference type="Proteomes" id="UP001302126">
    <property type="component" value="Unassembled WGS sequence"/>
</dbReference>
<dbReference type="EMBL" id="MU864402">
    <property type="protein sequence ID" value="KAK4187495.1"/>
    <property type="molecule type" value="Genomic_DNA"/>
</dbReference>
<protein>
    <submittedName>
        <fullName evidence="2">Uncharacterized protein</fullName>
    </submittedName>
</protein>
<gene>
    <name evidence="2" type="ORF">QBC35DRAFT_384837</name>
</gene>
<evidence type="ECO:0000313" key="3">
    <source>
        <dbReference type="Proteomes" id="UP001302126"/>
    </source>
</evidence>
<feature type="region of interest" description="Disordered" evidence="1">
    <location>
        <begin position="1"/>
        <end position="26"/>
    </location>
</feature>
<evidence type="ECO:0000256" key="1">
    <source>
        <dbReference type="SAM" id="MobiDB-lite"/>
    </source>
</evidence>
<name>A0AAN7AJ32_9PEZI</name>
<comment type="caution">
    <text evidence="2">The sequence shown here is derived from an EMBL/GenBank/DDBJ whole genome shotgun (WGS) entry which is preliminary data.</text>
</comment>